<evidence type="ECO:0000256" key="7">
    <source>
        <dbReference type="ARBA" id="ARBA00023098"/>
    </source>
</evidence>
<dbReference type="GO" id="GO:0005886">
    <property type="term" value="C:plasma membrane"/>
    <property type="evidence" value="ECO:0007669"/>
    <property type="project" value="TreeGrafter"/>
</dbReference>
<keyword evidence="5" id="KW-0746">Sphingolipid metabolism</keyword>
<dbReference type="Pfam" id="PF14360">
    <property type="entry name" value="PAP2_C"/>
    <property type="match status" value="1"/>
</dbReference>
<dbReference type="AlphaFoldDB" id="A0AAD5QAN4"/>
<evidence type="ECO:0000256" key="3">
    <source>
        <dbReference type="ARBA" id="ARBA00022679"/>
    </source>
</evidence>
<evidence type="ECO:0000256" key="8">
    <source>
        <dbReference type="ARBA" id="ARBA00023136"/>
    </source>
</evidence>
<feature type="transmembrane region" description="Helical" evidence="10">
    <location>
        <begin position="30"/>
        <end position="51"/>
    </location>
</feature>
<keyword evidence="4 10" id="KW-0812">Transmembrane</keyword>
<sequence length="333" mass="38299">MWPRWEIRDREAFVKYVKIELQLLAKEWKILLPCVIMQYVHGVFHNLAYWIQENKLELIQRYTLYDLGFELMPELSETDAHWSEYLVFGGVFAPAILLVLSVPIFKQNPKHPRYMTIILKRVLLHISVALSFRIASFLLTALPGPARHCRLLFDETCRQNNPNDPLKCVIDNPEFSAPRGHALFTHLDALNGCGDLMFSSHTIYTLSFILTVSKYWPSKYLVGLMVSIQIAIAFLIVAARKHYSLDVFTALYVVPLLWFFQEAYYFDINNRSVQISAKTIQEFYGVDVSDDVDPQPASIELESVQVTTEDTVHDPPSSMDGSSNAPFQRKNSM</sequence>
<dbReference type="Proteomes" id="UP001209570">
    <property type="component" value="Unassembled WGS sequence"/>
</dbReference>
<feature type="compositionally biased region" description="Polar residues" evidence="9">
    <location>
        <begin position="319"/>
        <end position="333"/>
    </location>
</feature>
<dbReference type="GO" id="GO:0047493">
    <property type="term" value="F:ceramide cholinephosphotransferase activity"/>
    <property type="evidence" value="ECO:0007669"/>
    <property type="project" value="TreeGrafter"/>
</dbReference>
<evidence type="ECO:0000256" key="10">
    <source>
        <dbReference type="SAM" id="Phobius"/>
    </source>
</evidence>
<proteinExistence type="inferred from homology"/>
<dbReference type="PANTHER" id="PTHR21290:SF62">
    <property type="entry name" value="PHOSPHATIDYLINOSITOL:CERAMIDE INOSITOLPHOSPHOTRANSFERASE 1-RELATED"/>
    <property type="match status" value="1"/>
</dbReference>
<keyword evidence="13" id="KW-1185">Reference proteome</keyword>
<evidence type="ECO:0000313" key="13">
    <source>
        <dbReference type="Proteomes" id="UP001209570"/>
    </source>
</evidence>
<accession>A0AAD5QAN4</accession>
<feature type="transmembrane region" description="Helical" evidence="10">
    <location>
        <begin position="245"/>
        <end position="266"/>
    </location>
</feature>
<feature type="transmembrane region" description="Helical" evidence="10">
    <location>
        <begin position="82"/>
        <end position="102"/>
    </location>
</feature>
<dbReference type="InterPro" id="IPR045221">
    <property type="entry name" value="Sphingomyelin_synth-like"/>
</dbReference>
<comment type="caution">
    <text evidence="12">The sequence shown here is derived from an EMBL/GenBank/DDBJ whole genome shotgun (WGS) entry which is preliminary data.</text>
</comment>
<dbReference type="EMBL" id="JAKCXM010000147">
    <property type="protein sequence ID" value="KAJ0400752.1"/>
    <property type="molecule type" value="Genomic_DNA"/>
</dbReference>
<feature type="transmembrane region" description="Helical" evidence="10">
    <location>
        <begin position="220"/>
        <end position="238"/>
    </location>
</feature>
<dbReference type="GO" id="GO:0033188">
    <property type="term" value="F:sphingomyelin synthase activity"/>
    <property type="evidence" value="ECO:0007669"/>
    <property type="project" value="TreeGrafter"/>
</dbReference>
<comment type="similarity">
    <text evidence="2">Belongs to the sphingomyelin synthase family.</text>
</comment>
<dbReference type="GO" id="GO:0000139">
    <property type="term" value="C:Golgi membrane"/>
    <property type="evidence" value="ECO:0007669"/>
    <property type="project" value="TreeGrafter"/>
</dbReference>
<dbReference type="PANTHER" id="PTHR21290">
    <property type="entry name" value="SPHINGOMYELIN SYNTHETASE"/>
    <property type="match status" value="1"/>
</dbReference>
<evidence type="ECO:0000256" key="6">
    <source>
        <dbReference type="ARBA" id="ARBA00022989"/>
    </source>
</evidence>
<evidence type="ECO:0000256" key="1">
    <source>
        <dbReference type="ARBA" id="ARBA00004141"/>
    </source>
</evidence>
<keyword evidence="3" id="KW-0808">Transferase</keyword>
<feature type="domain" description="Sphingomyelin synthase-like" evidence="11">
    <location>
        <begin position="192"/>
        <end position="261"/>
    </location>
</feature>
<gene>
    <name evidence="12" type="ORF">P43SY_005473</name>
</gene>
<dbReference type="GO" id="GO:0005789">
    <property type="term" value="C:endoplasmic reticulum membrane"/>
    <property type="evidence" value="ECO:0007669"/>
    <property type="project" value="TreeGrafter"/>
</dbReference>
<keyword evidence="7" id="KW-0443">Lipid metabolism</keyword>
<name>A0AAD5QAN4_PYTIN</name>
<evidence type="ECO:0000256" key="5">
    <source>
        <dbReference type="ARBA" id="ARBA00022919"/>
    </source>
</evidence>
<reference evidence="12" key="1">
    <citation type="submission" date="2021-12" db="EMBL/GenBank/DDBJ databases">
        <title>Prjna785345.</title>
        <authorList>
            <person name="Rujirawat T."/>
            <person name="Krajaejun T."/>
        </authorList>
    </citation>
    <scope>NUCLEOTIDE SEQUENCE</scope>
    <source>
        <strain evidence="12">Pi057C3</strain>
    </source>
</reference>
<dbReference type="GO" id="GO:0046513">
    <property type="term" value="P:ceramide biosynthetic process"/>
    <property type="evidence" value="ECO:0007669"/>
    <property type="project" value="TreeGrafter"/>
</dbReference>
<evidence type="ECO:0000256" key="4">
    <source>
        <dbReference type="ARBA" id="ARBA00022692"/>
    </source>
</evidence>
<evidence type="ECO:0000313" key="12">
    <source>
        <dbReference type="EMBL" id="KAJ0400752.1"/>
    </source>
</evidence>
<feature type="region of interest" description="Disordered" evidence="9">
    <location>
        <begin position="306"/>
        <end position="333"/>
    </location>
</feature>
<feature type="transmembrane region" description="Helical" evidence="10">
    <location>
        <begin position="122"/>
        <end position="142"/>
    </location>
</feature>
<dbReference type="InterPro" id="IPR025749">
    <property type="entry name" value="Sphingomyelin_synth-like_dom"/>
</dbReference>
<evidence type="ECO:0000256" key="2">
    <source>
        <dbReference type="ARBA" id="ARBA00005441"/>
    </source>
</evidence>
<protein>
    <recommendedName>
        <fullName evidence="11">Sphingomyelin synthase-like domain-containing protein</fullName>
    </recommendedName>
</protein>
<evidence type="ECO:0000259" key="11">
    <source>
        <dbReference type="Pfam" id="PF14360"/>
    </source>
</evidence>
<organism evidence="12 13">
    <name type="scientific">Pythium insidiosum</name>
    <name type="common">Pythiosis disease agent</name>
    <dbReference type="NCBI Taxonomy" id="114742"/>
    <lineage>
        <taxon>Eukaryota</taxon>
        <taxon>Sar</taxon>
        <taxon>Stramenopiles</taxon>
        <taxon>Oomycota</taxon>
        <taxon>Peronosporomycetes</taxon>
        <taxon>Pythiales</taxon>
        <taxon>Pythiaceae</taxon>
        <taxon>Pythium</taxon>
    </lineage>
</organism>
<keyword evidence="6 10" id="KW-1133">Transmembrane helix</keyword>
<evidence type="ECO:0000256" key="9">
    <source>
        <dbReference type="SAM" id="MobiDB-lite"/>
    </source>
</evidence>
<comment type="subcellular location">
    <subcellularLocation>
        <location evidence="1">Membrane</location>
        <topology evidence="1">Multi-pass membrane protein</topology>
    </subcellularLocation>
</comment>
<keyword evidence="8 10" id="KW-0472">Membrane</keyword>